<dbReference type="STRING" id="1420583.V473_03155"/>
<keyword evidence="2" id="KW-0328">Glycosyltransferase</keyword>
<feature type="region of interest" description="Disordered" evidence="4">
    <location>
        <begin position="868"/>
        <end position="903"/>
    </location>
</feature>
<evidence type="ECO:0000256" key="2">
    <source>
        <dbReference type="ARBA" id="ARBA00022676"/>
    </source>
</evidence>
<keyword evidence="3" id="KW-0808">Transferase</keyword>
<dbReference type="Proteomes" id="UP000052232">
    <property type="component" value="Unassembled WGS sequence"/>
</dbReference>
<protein>
    <recommendedName>
        <fullName evidence="10">Glycosyl transferase</fullName>
    </recommendedName>
</protein>
<evidence type="ECO:0000259" key="6">
    <source>
        <dbReference type="Pfam" id="PF00535"/>
    </source>
</evidence>
<dbReference type="Pfam" id="PF13946">
    <property type="entry name" value="DUF4214"/>
    <property type="match status" value="3"/>
</dbReference>
<evidence type="ECO:0000313" key="8">
    <source>
        <dbReference type="EMBL" id="KMS58713.1"/>
    </source>
</evidence>
<evidence type="ECO:0000256" key="3">
    <source>
        <dbReference type="ARBA" id="ARBA00022679"/>
    </source>
</evidence>
<dbReference type="AlphaFoldDB" id="A0A0J7Y5P7"/>
<dbReference type="Gene3D" id="1.10.3130.20">
    <property type="entry name" value="Phycobilisome linker domain"/>
    <property type="match status" value="1"/>
</dbReference>
<evidence type="ECO:0008006" key="10">
    <source>
        <dbReference type="Google" id="ProtNLM"/>
    </source>
</evidence>
<evidence type="ECO:0000256" key="1">
    <source>
        <dbReference type="ARBA" id="ARBA00006739"/>
    </source>
</evidence>
<dbReference type="InterPro" id="IPR001296">
    <property type="entry name" value="Glyco_trans_1"/>
</dbReference>
<proteinExistence type="inferred from homology"/>
<evidence type="ECO:0000259" key="5">
    <source>
        <dbReference type="Pfam" id="PF00534"/>
    </source>
</evidence>
<evidence type="ECO:0000256" key="4">
    <source>
        <dbReference type="SAM" id="MobiDB-lite"/>
    </source>
</evidence>
<dbReference type="Gene3D" id="3.40.50.2000">
    <property type="entry name" value="Glycogen Phosphorylase B"/>
    <property type="match status" value="1"/>
</dbReference>
<dbReference type="PANTHER" id="PTHR43179">
    <property type="entry name" value="RHAMNOSYLTRANSFERASE WBBL"/>
    <property type="match status" value="1"/>
</dbReference>
<feature type="domain" description="DUF4214" evidence="7">
    <location>
        <begin position="807"/>
        <end position="857"/>
    </location>
</feature>
<feature type="domain" description="DUF4214" evidence="7">
    <location>
        <begin position="921"/>
        <end position="973"/>
    </location>
</feature>
<feature type="domain" description="Glycosyltransferase 2-like" evidence="6">
    <location>
        <begin position="5"/>
        <end position="125"/>
    </location>
</feature>
<comment type="caution">
    <text evidence="8">The sequence shown here is derived from an EMBL/GenBank/DDBJ whole genome shotgun (WGS) entry which is preliminary data.</text>
</comment>
<organism evidence="8 9">
    <name type="scientific">Sphingobium cupriresistens LL01</name>
    <dbReference type="NCBI Taxonomy" id="1420583"/>
    <lineage>
        <taxon>Bacteria</taxon>
        <taxon>Pseudomonadati</taxon>
        <taxon>Pseudomonadota</taxon>
        <taxon>Alphaproteobacteria</taxon>
        <taxon>Sphingomonadales</taxon>
        <taxon>Sphingomonadaceae</taxon>
        <taxon>Sphingobium</taxon>
    </lineage>
</organism>
<dbReference type="SUPFAM" id="SSF53756">
    <property type="entry name" value="UDP-Glycosyltransferase/glycogen phosphorylase"/>
    <property type="match status" value="1"/>
</dbReference>
<dbReference type="InterPro" id="IPR038255">
    <property type="entry name" value="PBS_linker_sf"/>
</dbReference>
<dbReference type="PATRIC" id="fig|1420583.3.peg.636"/>
<reference evidence="8 9" key="1">
    <citation type="journal article" date="2015" name="G3 (Bethesda)">
        <title>Insights into Ongoing Evolution of the Hexachlorocyclohexane Catabolic Pathway from Comparative Genomics of Ten Sphingomonadaceae Strains.</title>
        <authorList>
            <person name="Pearce S.L."/>
            <person name="Oakeshott J.G."/>
            <person name="Pandey G."/>
        </authorList>
    </citation>
    <scope>NUCLEOTIDE SEQUENCE [LARGE SCALE GENOMIC DNA]</scope>
    <source>
        <strain evidence="8 9">LL01</strain>
    </source>
</reference>
<dbReference type="SUPFAM" id="SSF53448">
    <property type="entry name" value="Nucleotide-diphospho-sugar transferases"/>
    <property type="match status" value="1"/>
</dbReference>
<feature type="domain" description="DUF4214" evidence="7">
    <location>
        <begin position="672"/>
        <end position="723"/>
    </location>
</feature>
<dbReference type="InterPro" id="IPR001173">
    <property type="entry name" value="Glyco_trans_2-like"/>
</dbReference>
<keyword evidence="9" id="KW-1185">Reference proteome</keyword>
<sequence>MNLDIIIPVYRNADLVEACLDSLNAHVAEVADHAPRVIVINDSPDDQVVAALLAKYAKRGLIHELVTNQENVGFVKSVNKGLALAQDRAAAALLVNSDTLTYKNTLAEMLAVLQADPQIGFVCPRSNNASISTFPQSPHAMSGVFVMPDACYAAWRSVQSFLPRYSWAPTAVGFYMLIAPSVVANFAPLDEAFGVGYEEENDLVMRAGKVGFRAVMANHAYAYHAGSASFLLRDIDLKGQREGNLQKIAARHPEFLPLVRSYEASAGYRAELKLRQLVPNVDGKLKIAINLLTFGRHHNGTTDHMMNFIRWCERAAPNDVEIHAICEPSIARFHGIDKMQRIKQRRECDPIYAVAIMPGQPFDLQTVRTMEHLAPVTLYGMLDVIALDCSHMRAENGLDALWAYVARHANGLFFNSRFSETTFRNRFPRQFTVPAYTRLLPTKLAAYAGRYQKVDRARDHVLVMGNHFPHKASQEIGALIAQAHPNLAITILGGDSRVDGNARTVQAGTLPDEQMNDLFARSSAVVLPSYYEGFGLSIMNALALGKPVIARDIAPTREILATFGATSGIFLFTDNRDVPALIGKAISAEQSKVEEKSGGNWDQWSKGLFDFAMELAKSPDLHDRLVGRIEAADALHGATSAFTSTSSEYAADSALGLRSDGAVVRIADLLQLDSDAFVQAAYRQLLGRPVDPSGLEHHIALLNSGTTKAQIIEAFLETEEFRERRTPVSVVGRELLRKSRWPKGLRFPQIKNEAAAKNEPGAVIDAAPPPSVQPQWPVIAPPPAPSQQVSAASHKAVVRIADLLALDAADFVDAFYRRLLGREADAAGFDHHIALLGSGTSKADILRSILKSGEFERNSDAVSVEGMELLAPENNSRRRRKTAPSRSPTPSVAEKAPAVPAPLAPVHPGKPVIQIGDMLALDNDTFVRTFYDQLLGRAADPAGLSHHLALLERGETKAGILRSILQSGEYQERASSVIVAGREHLEPQRKGGWPAKLHKIVKP</sequence>
<dbReference type="Pfam" id="PF00534">
    <property type="entry name" value="Glycos_transf_1"/>
    <property type="match status" value="1"/>
</dbReference>
<dbReference type="Pfam" id="PF00535">
    <property type="entry name" value="Glycos_transf_2"/>
    <property type="match status" value="1"/>
</dbReference>
<dbReference type="GO" id="GO:0016757">
    <property type="term" value="F:glycosyltransferase activity"/>
    <property type="evidence" value="ECO:0007669"/>
    <property type="project" value="UniProtKB-KW"/>
</dbReference>
<name>A0A0J7Y5P7_9SPHN</name>
<comment type="similarity">
    <text evidence="1">Belongs to the glycosyltransferase 2 family.</text>
</comment>
<evidence type="ECO:0000259" key="7">
    <source>
        <dbReference type="Pfam" id="PF13946"/>
    </source>
</evidence>
<dbReference type="InterPro" id="IPR025282">
    <property type="entry name" value="DUF4214"/>
</dbReference>
<dbReference type="EMBL" id="JACT01000001">
    <property type="protein sequence ID" value="KMS58713.1"/>
    <property type="molecule type" value="Genomic_DNA"/>
</dbReference>
<dbReference type="PANTHER" id="PTHR43179:SF12">
    <property type="entry name" value="GALACTOFURANOSYLTRANSFERASE GLFT2"/>
    <property type="match status" value="1"/>
</dbReference>
<dbReference type="RefSeq" id="WP_066600414.1">
    <property type="nucleotide sequence ID" value="NZ_KQ130434.1"/>
</dbReference>
<dbReference type="Gene3D" id="3.90.550.10">
    <property type="entry name" value="Spore Coat Polysaccharide Biosynthesis Protein SpsA, Chain A"/>
    <property type="match status" value="1"/>
</dbReference>
<feature type="domain" description="Glycosyl transferase family 1" evidence="5">
    <location>
        <begin position="506"/>
        <end position="570"/>
    </location>
</feature>
<dbReference type="InterPro" id="IPR029044">
    <property type="entry name" value="Nucleotide-diphossugar_trans"/>
</dbReference>
<accession>A0A0J7Y5P7</accession>
<evidence type="ECO:0000313" key="9">
    <source>
        <dbReference type="Proteomes" id="UP000052232"/>
    </source>
</evidence>
<gene>
    <name evidence="8" type="ORF">V473_03155</name>
</gene>